<dbReference type="RefSeq" id="WP_068612621.1">
    <property type="nucleotide sequence ID" value="NZ_CP016268.1"/>
</dbReference>
<dbReference type="STRING" id="1548547.BA177_02905"/>
<dbReference type="AlphaFoldDB" id="A0A193LCP2"/>
<dbReference type="OrthoDB" id="2619901at2"/>
<feature type="transmembrane region" description="Helical" evidence="1">
    <location>
        <begin position="39"/>
        <end position="65"/>
    </location>
</feature>
<evidence type="ECO:0008006" key="4">
    <source>
        <dbReference type="Google" id="ProtNLM"/>
    </source>
</evidence>
<organism evidence="2 3">
    <name type="scientific">Woeseia oceani</name>
    <dbReference type="NCBI Taxonomy" id="1548547"/>
    <lineage>
        <taxon>Bacteria</taxon>
        <taxon>Pseudomonadati</taxon>
        <taxon>Pseudomonadota</taxon>
        <taxon>Gammaproteobacteria</taxon>
        <taxon>Woeseiales</taxon>
        <taxon>Woeseiaceae</taxon>
        <taxon>Woeseia</taxon>
    </lineage>
</organism>
<sequence length="113" mass="12154">MNAKFAYLLLAIAGGVVPYAFFFQHFQQHGYNLAAFAEAVFANAAAGGFAADLFIASAVFWIMMIREYRSARAPAPAPFIVLNLLIGLSCALPAWLYARLAYTAPMDTIGGNA</sequence>
<keyword evidence="3" id="KW-1185">Reference proteome</keyword>
<keyword evidence="1" id="KW-1133">Transmembrane helix</keyword>
<proteinExistence type="predicted"/>
<dbReference type="Proteomes" id="UP000092695">
    <property type="component" value="Chromosome"/>
</dbReference>
<reference evidence="2 3" key="1">
    <citation type="submission" date="2016-06" db="EMBL/GenBank/DDBJ databases">
        <title>Complete genome sequence of a deep-branching marine Gamma Proteobacterium Woeseia oceani type strain XK5.</title>
        <authorList>
            <person name="Mu D."/>
            <person name="Du Z."/>
        </authorList>
    </citation>
    <scope>NUCLEOTIDE SEQUENCE [LARGE SCALE GENOMIC DNA]</scope>
    <source>
        <strain evidence="2 3">XK5</strain>
    </source>
</reference>
<gene>
    <name evidence="2" type="ORF">BA177_02905</name>
</gene>
<evidence type="ECO:0000313" key="2">
    <source>
        <dbReference type="EMBL" id="ANO50305.1"/>
    </source>
</evidence>
<feature type="transmembrane region" description="Helical" evidence="1">
    <location>
        <begin position="77"/>
        <end position="98"/>
    </location>
</feature>
<dbReference type="InterPro" id="IPR021362">
    <property type="entry name" value="DUF2834"/>
</dbReference>
<keyword evidence="1" id="KW-0472">Membrane</keyword>
<feature type="transmembrane region" description="Helical" evidence="1">
    <location>
        <begin position="7"/>
        <end position="27"/>
    </location>
</feature>
<dbReference type="KEGG" id="woc:BA177_02905"/>
<protein>
    <recommendedName>
        <fullName evidence="4">DUF2834 domain-containing protein</fullName>
    </recommendedName>
</protein>
<evidence type="ECO:0000256" key="1">
    <source>
        <dbReference type="SAM" id="Phobius"/>
    </source>
</evidence>
<keyword evidence="1" id="KW-0812">Transmembrane</keyword>
<name>A0A193LCP2_9GAMM</name>
<dbReference type="EMBL" id="CP016268">
    <property type="protein sequence ID" value="ANO50305.1"/>
    <property type="molecule type" value="Genomic_DNA"/>
</dbReference>
<dbReference type="Pfam" id="PF11196">
    <property type="entry name" value="DUF2834"/>
    <property type="match status" value="1"/>
</dbReference>
<accession>A0A193LCP2</accession>
<evidence type="ECO:0000313" key="3">
    <source>
        <dbReference type="Proteomes" id="UP000092695"/>
    </source>
</evidence>